<accession>A0A374PAW6</accession>
<feature type="region of interest" description="Disordered" evidence="6">
    <location>
        <begin position="27"/>
        <end position="58"/>
    </location>
</feature>
<protein>
    <submittedName>
        <fullName evidence="8">Extracellular solute-binding protein</fullName>
    </submittedName>
</protein>
<keyword evidence="2 7" id="KW-0732">Signal</keyword>
<feature type="chain" id="PRO_5038400480" evidence="7">
    <location>
        <begin position="19"/>
        <end position="466"/>
    </location>
</feature>
<evidence type="ECO:0000313" key="9">
    <source>
        <dbReference type="Proteomes" id="UP000263014"/>
    </source>
</evidence>
<dbReference type="PROSITE" id="PS51257">
    <property type="entry name" value="PROKAR_LIPOPROTEIN"/>
    <property type="match status" value="1"/>
</dbReference>
<dbReference type="Proteomes" id="UP000263014">
    <property type="component" value="Unassembled WGS sequence"/>
</dbReference>
<keyword evidence="4" id="KW-0564">Palmitate</keyword>
<feature type="signal peptide" evidence="7">
    <location>
        <begin position="1"/>
        <end position="18"/>
    </location>
</feature>
<dbReference type="Gene3D" id="3.40.190.10">
    <property type="entry name" value="Periplasmic binding protein-like II"/>
    <property type="match status" value="2"/>
</dbReference>
<proteinExistence type="predicted"/>
<keyword evidence="3" id="KW-0472">Membrane</keyword>
<evidence type="ECO:0000313" key="8">
    <source>
        <dbReference type="EMBL" id="RGJ06577.1"/>
    </source>
</evidence>
<evidence type="ECO:0000256" key="4">
    <source>
        <dbReference type="ARBA" id="ARBA00023139"/>
    </source>
</evidence>
<dbReference type="SUPFAM" id="SSF53850">
    <property type="entry name" value="Periplasmic binding protein-like II"/>
    <property type="match status" value="1"/>
</dbReference>
<evidence type="ECO:0000256" key="3">
    <source>
        <dbReference type="ARBA" id="ARBA00023136"/>
    </source>
</evidence>
<feature type="compositionally biased region" description="Polar residues" evidence="6">
    <location>
        <begin position="27"/>
        <end position="56"/>
    </location>
</feature>
<dbReference type="PANTHER" id="PTHR43649:SF33">
    <property type="entry name" value="POLYGALACTURONAN_RHAMNOGALACTURONAN-BINDING PROTEIN YTCQ"/>
    <property type="match status" value="1"/>
</dbReference>
<dbReference type="EMBL" id="QSON01000002">
    <property type="protein sequence ID" value="RGJ06577.1"/>
    <property type="molecule type" value="Genomic_DNA"/>
</dbReference>
<dbReference type="AlphaFoldDB" id="A0A374PAW6"/>
<dbReference type="InterPro" id="IPR006059">
    <property type="entry name" value="SBP"/>
</dbReference>
<evidence type="ECO:0000256" key="1">
    <source>
        <dbReference type="ARBA" id="ARBA00022475"/>
    </source>
</evidence>
<gene>
    <name evidence="8" type="ORF">DXD79_04575</name>
</gene>
<evidence type="ECO:0000256" key="5">
    <source>
        <dbReference type="ARBA" id="ARBA00023288"/>
    </source>
</evidence>
<name>A0A374PAW6_9FIRM</name>
<reference evidence="8 9" key="1">
    <citation type="submission" date="2018-08" db="EMBL/GenBank/DDBJ databases">
        <title>A genome reference for cultivated species of the human gut microbiota.</title>
        <authorList>
            <person name="Zou Y."/>
            <person name="Xue W."/>
            <person name="Luo G."/>
        </authorList>
    </citation>
    <scope>NUCLEOTIDE SEQUENCE [LARGE SCALE GENOMIC DNA]</scope>
    <source>
        <strain evidence="8 9">TM09-12</strain>
    </source>
</reference>
<evidence type="ECO:0000256" key="2">
    <source>
        <dbReference type="ARBA" id="ARBA00022729"/>
    </source>
</evidence>
<comment type="caution">
    <text evidence="8">The sequence shown here is derived from an EMBL/GenBank/DDBJ whole genome shotgun (WGS) entry which is preliminary data.</text>
</comment>
<dbReference type="Pfam" id="PF01547">
    <property type="entry name" value="SBP_bac_1"/>
    <property type="match status" value="1"/>
</dbReference>
<evidence type="ECO:0000256" key="6">
    <source>
        <dbReference type="SAM" id="MobiDB-lite"/>
    </source>
</evidence>
<sequence>MKKTVIPALLVAAMSAAALLGACSSRGGTSENTVPASTTEGEVNTSAVATGDSDSGSGEEIVVTIWETQWGTENYEDTLKKLAEEATAAHIDGKNIRVEVQCIPWDNYYETFMTAYTTGTNPDIACQASTAPAQYNDLGVALDLSPITDAWKNENPDFYNEIGETAILFEQDAEGKQIGLPFAIDGTGMIYNKDVFESVGITQIPTNYEELTEAAKKISAAGVTPFAFRADHCSLNNFLVFSNGGYNIGLDYEILLDDEKVIRMLDLMKSWWDNGYVAEGTAGYSADDIRKMLINGDVGMIISNIPTWASAEQRAKLGIMPVPVGPDATEETKHNSMSYQAYYAYNTSDHPDETLAVLKWWYENNDILYTEGGNSTVPLRASQFNSVFGDDEVLQSFFHEYVDNNGCQTTFVYPFEHFETWYGVFDGNKVNTKALMNIFTGKDYRLGLKESIAETKEIFEAYGVGQ</sequence>
<dbReference type="InterPro" id="IPR050490">
    <property type="entry name" value="Bact_solute-bd_prot1"/>
</dbReference>
<dbReference type="PANTHER" id="PTHR43649">
    <property type="entry name" value="ARABINOSE-BINDING PROTEIN-RELATED"/>
    <property type="match status" value="1"/>
</dbReference>
<dbReference type="RefSeq" id="WP_117632824.1">
    <property type="nucleotide sequence ID" value="NZ_QSON01000002.1"/>
</dbReference>
<keyword evidence="5" id="KW-0449">Lipoprotein</keyword>
<evidence type="ECO:0000256" key="7">
    <source>
        <dbReference type="SAM" id="SignalP"/>
    </source>
</evidence>
<keyword evidence="1" id="KW-1003">Cell membrane</keyword>
<organism evidence="8 9">
    <name type="scientific">Hungatella hathewayi</name>
    <dbReference type="NCBI Taxonomy" id="154046"/>
    <lineage>
        <taxon>Bacteria</taxon>
        <taxon>Bacillati</taxon>
        <taxon>Bacillota</taxon>
        <taxon>Clostridia</taxon>
        <taxon>Lachnospirales</taxon>
        <taxon>Lachnospiraceae</taxon>
        <taxon>Hungatella</taxon>
    </lineage>
</organism>